<reference evidence="4" key="1">
    <citation type="journal article" date="2015" name="Genome Announc.">
        <title>Draft genome sequence of Talaromyces cellulolyticus strain Y-94, a source of lignocellulosic biomass-degrading enzymes.</title>
        <authorList>
            <person name="Fujii T."/>
            <person name="Koike H."/>
            <person name="Sawayama S."/>
            <person name="Yano S."/>
            <person name="Inoue H."/>
        </authorList>
    </citation>
    <scope>NUCLEOTIDE SEQUENCE [LARGE SCALE GENOMIC DNA]</scope>
    <source>
        <strain evidence="4">Y-94</strain>
    </source>
</reference>
<dbReference type="AlphaFoldDB" id="A0A6V8HP48"/>
<feature type="region of interest" description="Disordered" evidence="1">
    <location>
        <begin position="490"/>
        <end position="530"/>
    </location>
</feature>
<feature type="compositionally biased region" description="Polar residues" evidence="1">
    <location>
        <begin position="714"/>
        <end position="724"/>
    </location>
</feature>
<feature type="region of interest" description="Disordered" evidence="1">
    <location>
        <begin position="676"/>
        <end position="752"/>
    </location>
</feature>
<dbReference type="Pfam" id="PF26082">
    <property type="entry name" value="zf-C2H2_AcuF"/>
    <property type="match status" value="1"/>
</dbReference>
<feature type="compositionally biased region" description="Basic and acidic residues" evidence="1">
    <location>
        <begin position="726"/>
        <end position="749"/>
    </location>
</feature>
<feature type="domain" description="Oxidoreductase acuF-like C2H2 type zinc-finger" evidence="2">
    <location>
        <begin position="272"/>
        <end position="298"/>
    </location>
</feature>
<dbReference type="Proteomes" id="UP000053095">
    <property type="component" value="Unassembled WGS sequence"/>
</dbReference>
<protein>
    <recommendedName>
        <fullName evidence="2">Oxidoreductase acuF-like C2H2 type zinc-finger domain-containing protein</fullName>
    </recommendedName>
</protein>
<feature type="region of interest" description="Disordered" evidence="1">
    <location>
        <begin position="397"/>
        <end position="469"/>
    </location>
</feature>
<keyword evidence="4" id="KW-1185">Reference proteome</keyword>
<name>A0A6V8HP48_TALPI</name>
<feature type="region of interest" description="Disordered" evidence="1">
    <location>
        <begin position="596"/>
        <end position="624"/>
    </location>
</feature>
<dbReference type="InterPro" id="IPR058925">
    <property type="entry name" value="zf-C2H2_AcuF"/>
</dbReference>
<evidence type="ECO:0000313" key="3">
    <source>
        <dbReference type="EMBL" id="GAM43809.1"/>
    </source>
</evidence>
<feature type="compositionally biased region" description="Polar residues" evidence="1">
    <location>
        <begin position="425"/>
        <end position="441"/>
    </location>
</feature>
<accession>A0A6V8HP48</accession>
<organism evidence="3 4">
    <name type="scientific">Talaromyces pinophilus</name>
    <name type="common">Penicillium pinophilum</name>
    <dbReference type="NCBI Taxonomy" id="128442"/>
    <lineage>
        <taxon>Eukaryota</taxon>
        <taxon>Fungi</taxon>
        <taxon>Dikarya</taxon>
        <taxon>Ascomycota</taxon>
        <taxon>Pezizomycotina</taxon>
        <taxon>Eurotiomycetes</taxon>
        <taxon>Eurotiomycetidae</taxon>
        <taxon>Eurotiales</taxon>
        <taxon>Trichocomaceae</taxon>
        <taxon>Talaromyces</taxon>
        <taxon>Talaromyces sect. Talaromyces</taxon>
    </lineage>
</organism>
<comment type="caution">
    <text evidence="3">The sequence shown here is derived from an EMBL/GenBank/DDBJ whole genome shotgun (WGS) entry which is preliminary data.</text>
</comment>
<dbReference type="PANTHER" id="PTHR35391">
    <property type="entry name" value="C2H2-TYPE DOMAIN-CONTAINING PROTEIN-RELATED"/>
    <property type="match status" value="1"/>
</dbReference>
<feature type="compositionally biased region" description="Basic and acidic residues" evidence="1">
    <location>
        <begin position="612"/>
        <end position="622"/>
    </location>
</feature>
<dbReference type="EMBL" id="DF933856">
    <property type="protein sequence ID" value="GAM43809.1"/>
    <property type="molecule type" value="Genomic_DNA"/>
</dbReference>
<dbReference type="PANTHER" id="PTHR35391:SF7">
    <property type="entry name" value="C2H2-TYPE DOMAIN-CONTAINING PROTEIN"/>
    <property type="match status" value="1"/>
</dbReference>
<proteinExistence type="predicted"/>
<evidence type="ECO:0000313" key="4">
    <source>
        <dbReference type="Proteomes" id="UP000053095"/>
    </source>
</evidence>
<gene>
    <name evidence="3" type="ORF">TCE0_060f18924</name>
</gene>
<evidence type="ECO:0000256" key="1">
    <source>
        <dbReference type="SAM" id="MobiDB-lite"/>
    </source>
</evidence>
<sequence>MKDTISQLLNQCLRDFTAITDSQSLFRYDTEVSHRRWLDELGRLRVWSGNIGAHQTGQSSLDYRLRDASHLREETTRLLSRLLQIFQDLSEVLNEDDEEALDIEIEDDDESTSMTEVQQLYQSIADTINSLFQISMAIRSPADHDHLLNIRVKDDSFFEPWARQHVSHKYPDADNALISRLGKAMARQKAILKYRERHRAKLGKGLFGDIETTSTKLSETVATEMAPDNDHLQFLETASNSGVSQTSYATSLMETKRAKSIPKPPKASKDRSPFECPYCFHIIVIKHKKDWARHIFRDVMPYVCLSMNCATPSKLYESRHQWFSHMRELHAQGQNGLACPLCHAEIQVLSSFEKHVGRHLEELALFFLPPTEVDEEEASEASPSVLSINRGGSVGLPTSDFNHRAPEDPYLSDPSDLEAFGFRQQPHTPSASSVDPPNHLSSLPPAHQNPSSETHGLQVPTGPESTEENFNIITYGPQSRVDAIDASNMGENDLSVSSRGSESDARTRSGSGVVKSSRPEDGSGFTMNGITVHLSNESGLWKPIDPRTNSNVAGLDIEGRRPKKYITTSREYDEPSVPGVTIAGKRLSKYRMESRKYTTLNSGSRRAASADGHPRHTPETKSEGVPIQTLKAREYQVQEEILKGPQERPNRFHRESWLMGEGVSAFEDDIVFRGRERQQIGASQPLKADTVTERRVLPKPSDPVRHQNRRNRPQVVQVSQSTLQPELERNPGERRLDIKRDRSEERPETQDPVYIEYNDATGSYKPSYHDVLSQLTPVVQVFQPSLRPDSLERNPVVHRPDTRRRTSLDTFDRGTCLRTYKTSNS</sequence>
<evidence type="ECO:0000259" key="2">
    <source>
        <dbReference type="Pfam" id="PF26082"/>
    </source>
</evidence>